<dbReference type="Proteomes" id="UP000650582">
    <property type="component" value="Unassembled WGS sequence"/>
</dbReference>
<dbReference type="SUPFAM" id="SSF63829">
    <property type="entry name" value="Calcium-dependent phosphotriesterase"/>
    <property type="match status" value="1"/>
</dbReference>
<proteinExistence type="predicted"/>
<dbReference type="PANTHER" id="PTHR11799:SF12">
    <property type="entry name" value="PARAOXONASE-RELATED"/>
    <property type="match status" value="1"/>
</dbReference>
<dbReference type="Gene3D" id="2.120.10.30">
    <property type="entry name" value="TolB, C-terminal domain"/>
    <property type="match status" value="1"/>
</dbReference>
<evidence type="ECO:0000313" key="1">
    <source>
        <dbReference type="EMBL" id="KAF8678101.1"/>
    </source>
</evidence>
<comment type="caution">
    <text evidence="1">The sequence shown here is derived from an EMBL/GenBank/DDBJ whole genome shotgun (WGS) entry which is preliminary data.</text>
</comment>
<accession>A0A8H7H9B9</accession>
<name>A0A8H7H9B9_9AGAM</name>
<dbReference type="EMBL" id="JACYCC010000039">
    <property type="protein sequence ID" value="KAF8678101.1"/>
    <property type="molecule type" value="Genomic_DNA"/>
</dbReference>
<evidence type="ECO:0000313" key="2">
    <source>
        <dbReference type="Proteomes" id="UP000650582"/>
    </source>
</evidence>
<protein>
    <submittedName>
        <fullName evidence="1">Serum paraoxonase arylesterase</fullName>
    </submittedName>
</protein>
<gene>
    <name evidence="1" type="ORF">RHS04_05553</name>
</gene>
<dbReference type="InterPro" id="IPR051288">
    <property type="entry name" value="Serum_paraoxonase/arylesterase"/>
</dbReference>
<dbReference type="AlphaFoldDB" id="A0A8H7H9B9"/>
<dbReference type="PANTHER" id="PTHR11799">
    <property type="entry name" value="PARAOXONASE"/>
    <property type="match status" value="1"/>
</dbReference>
<organism evidence="1 2">
    <name type="scientific">Rhizoctonia solani</name>
    <dbReference type="NCBI Taxonomy" id="456999"/>
    <lineage>
        <taxon>Eukaryota</taxon>
        <taxon>Fungi</taxon>
        <taxon>Dikarya</taxon>
        <taxon>Basidiomycota</taxon>
        <taxon>Agaricomycotina</taxon>
        <taxon>Agaricomycetes</taxon>
        <taxon>Cantharellales</taxon>
        <taxon>Ceratobasidiaceae</taxon>
        <taxon>Rhizoctonia</taxon>
    </lineage>
</organism>
<sequence>MPSITGVLFTLTILILGIVYQVYLSPLLTLGGHYRTVQPLNTEHCTAIEELKACEKLVIHPSGVIYLACASSPESRLSWMPAIENLDSTRMKRAPSQDYVAVYDTRSRKVTKLSIIGFADSRQLNAHGMDVVPDEHNPDILWVYLVNHRPPLPELSQVGADSVIEVFKTQLGFSHMEWVRTFAHPSIIITPNDVVGGSNGKEAWFTNDYPVKQGLKRKLHMYFRIGSTWVGYCHADTGCKIAVDELYTSNGITQTPDGNIWVGSVMGGYVTLYEPQADNTLVQTDIIKLDSFIDNLTVAPDGSVIATTFPRVDVTIKSFKDMKVKAPSSAHRISINTGEGSYYGDKYKVQKIYEDDGALRSSATTAAVYDGHIYLTGLLSERLQICKIPFEMFQQAETRMQTDTLNPNGHGVDDSY</sequence>
<dbReference type="InterPro" id="IPR011042">
    <property type="entry name" value="6-blade_b-propeller_TolB-like"/>
</dbReference>
<reference evidence="1" key="1">
    <citation type="submission" date="2020-09" db="EMBL/GenBank/DDBJ databases">
        <title>Comparative genome analyses of four rice-infecting Rhizoctonia solani isolates reveal extensive enrichment of homogalacturonan modification genes.</title>
        <authorList>
            <person name="Lee D.-Y."/>
            <person name="Jeon J."/>
            <person name="Kim K.-T."/>
            <person name="Cheong K."/>
            <person name="Song H."/>
            <person name="Choi G."/>
            <person name="Ko J."/>
            <person name="Opiyo S.O."/>
            <person name="Zuo S."/>
            <person name="Madhav S."/>
            <person name="Lee Y.-H."/>
            <person name="Wang G.-L."/>
        </authorList>
    </citation>
    <scope>NUCLEOTIDE SEQUENCE</scope>
    <source>
        <strain evidence="1">AG1-IA YN-7</strain>
    </source>
</reference>